<dbReference type="Proteomes" id="UP001199469">
    <property type="component" value="Unassembled WGS sequence"/>
</dbReference>
<dbReference type="InterPro" id="IPR024072">
    <property type="entry name" value="DHFR-like_dom_sf"/>
</dbReference>
<evidence type="ECO:0000259" key="1">
    <source>
        <dbReference type="Pfam" id="PF01872"/>
    </source>
</evidence>
<protein>
    <submittedName>
        <fullName evidence="2">Dihydrofolate reductase family protein</fullName>
    </submittedName>
</protein>
<evidence type="ECO:0000313" key="2">
    <source>
        <dbReference type="EMBL" id="MCD2196767.1"/>
    </source>
</evidence>
<comment type="caution">
    <text evidence="2">The sequence shown here is derived from an EMBL/GenBank/DDBJ whole genome shotgun (WGS) entry which is preliminary data.</text>
</comment>
<dbReference type="InterPro" id="IPR002734">
    <property type="entry name" value="RibDG_C"/>
</dbReference>
<accession>A0ABS8PET6</accession>
<feature type="domain" description="Bacterial bifunctional deaminase-reductase C-terminal" evidence="1">
    <location>
        <begin position="3"/>
        <end position="158"/>
    </location>
</feature>
<reference evidence="2 3" key="1">
    <citation type="submission" date="2021-11" db="EMBL/GenBank/DDBJ databases">
        <title>Draft genome sequence of Actinomycetospora sp. SF1 isolated from the rhizosphere soil.</title>
        <authorList>
            <person name="Duangmal K."/>
            <person name="Chantavorakit T."/>
        </authorList>
    </citation>
    <scope>NUCLEOTIDE SEQUENCE [LARGE SCALE GENOMIC DNA]</scope>
    <source>
        <strain evidence="2 3">TBRC 5722</strain>
    </source>
</reference>
<evidence type="ECO:0000313" key="3">
    <source>
        <dbReference type="Proteomes" id="UP001199469"/>
    </source>
</evidence>
<dbReference type="EMBL" id="JAJNDB010000006">
    <property type="protein sequence ID" value="MCD2196767.1"/>
    <property type="molecule type" value="Genomic_DNA"/>
</dbReference>
<dbReference type="Pfam" id="PF01872">
    <property type="entry name" value="RibD_C"/>
    <property type="match status" value="1"/>
</dbReference>
<proteinExistence type="predicted"/>
<dbReference type="RefSeq" id="WP_230738643.1">
    <property type="nucleotide sequence ID" value="NZ_JAJNDB010000006.1"/>
</dbReference>
<keyword evidence="3" id="KW-1185">Reference proteome</keyword>
<name>A0ABS8PET6_9PSEU</name>
<gene>
    <name evidence="2" type="ORF">LQ327_25685</name>
</gene>
<dbReference type="Gene3D" id="3.40.430.10">
    <property type="entry name" value="Dihydrofolate Reductase, subunit A"/>
    <property type="match status" value="1"/>
</dbReference>
<dbReference type="PANTHER" id="PTHR38011:SF2">
    <property type="entry name" value="BIFUNCTIONAL DEAMINASE-REDUCTASE DOMAIN PROTEIN"/>
    <property type="match status" value="1"/>
</dbReference>
<organism evidence="2 3">
    <name type="scientific">Actinomycetospora endophytica</name>
    <dbReference type="NCBI Taxonomy" id="2291215"/>
    <lineage>
        <taxon>Bacteria</taxon>
        <taxon>Bacillati</taxon>
        <taxon>Actinomycetota</taxon>
        <taxon>Actinomycetes</taxon>
        <taxon>Pseudonocardiales</taxon>
        <taxon>Pseudonocardiaceae</taxon>
        <taxon>Actinomycetospora</taxon>
    </lineage>
</organism>
<dbReference type="InterPro" id="IPR050765">
    <property type="entry name" value="Riboflavin_Biosynth_HTPR"/>
</dbReference>
<dbReference type="PANTHER" id="PTHR38011">
    <property type="entry name" value="DIHYDROFOLATE REDUCTASE FAMILY PROTEIN (AFU_ORTHOLOGUE AFUA_8G06820)"/>
    <property type="match status" value="1"/>
</dbReference>
<sequence>MGTVVVKQWMSLDGVVESESMATWFAPFHSDARGARITADLAEADAMVMGRRTYETLAPYWSVLQNNEMGVADRINGMKKYVASHSMTNPTWINAEVLPGDAVTAVATLKNESDDLLYVDGSAHLAGQLLAAGLVDELRLLINPVVMGRGVNFYDAVPPGTVLEPVAITPLDLGVVAARYAVRQG</sequence>
<dbReference type="SUPFAM" id="SSF53597">
    <property type="entry name" value="Dihydrofolate reductase-like"/>
    <property type="match status" value="1"/>
</dbReference>